<dbReference type="AlphaFoldDB" id="A0A0U0WCS7"/>
<dbReference type="InterPro" id="IPR054469">
    <property type="entry name" value="Pred_hydrolase_N"/>
</dbReference>
<feature type="domain" description="Predicted hydrolase N-terminal" evidence="4">
    <location>
        <begin position="1"/>
        <end position="195"/>
    </location>
</feature>
<dbReference type="GO" id="GO:0050135">
    <property type="term" value="F:NADP+ nucleosidase activity"/>
    <property type="evidence" value="ECO:0007669"/>
    <property type="project" value="InterPro"/>
</dbReference>
<dbReference type="OrthoDB" id="4509678at2"/>
<evidence type="ECO:0000313" key="5">
    <source>
        <dbReference type="EMBL" id="CPR12770.1"/>
    </source>
</evidence>
<dbReference type="InterPro" id="IPR025331">
    <property type="entry name" value="TNT"/>
</dbReference>
<protein>
    <submittedName>
        <fullName evidence="5">Putative alanine and proline rich protein</fullName>
    </submittedName>
</protein>
<feature type="compositionally biased region" description="Low complexity" evidence="2">
    <location>
        <begin position="460"/>
        <end position="475"/>
    </location>
</feature>
<dbReference type="RefSeq" id="WP_085179778.1">
    <property type="nucleotide sequence ID" value="NZ_CSTD01000005.1"/>
</dbReference>
<evidence type="ECO:0000259" key="3">
    <source>
        <dbReference type="Pfam" id="PF14021"/>
    </source>
</evidence>
<evidence type="ECO:0000313" key="6">
    <source>
        <dbReference type="Proteomes" id="UP000198875"/>
    </source>
</evidence>
<feature type="compositionally biased region" description="Pro residues" evidence="2">
    <location>
        <begin position="476"/>
        <end position="491"/>
    </location>
</feature>
<dbReference type="Pfam" id="PF14021">
    <property type="entry name" value="TNT"/>
    <property type="match status" value="1"/>
</dbReference>
<feature type="coiled-coil region" evidence="1">
    <location>
        <begin position="106"/>
        <end position="140"/>
    </location>
</feature>
<gene>
    <name evidence="5" type="ORF">BN971_04075</name>
</gene>
<evidence type="ECO:0000256" key="2">
    <source>
        <dbReference type="SAM" id="MobiDB-lite"/>
    </source>
</evidence>
<proteinExistence type="predicted"/>
<dbReference type="Pfam" id="PF22905">
    <property type="entry name" value="Hydro_N_hd"/>
    <property type="match status" value="1"/>
</dbReference>
<dbReference type="EMBL" id="CSTD01000005">
    <property type="protein sequence ID" value="CPR12770.1"/>
    <property type="molecule type" value="Genomic_DNA"/>
</dbReference>
<accession>A0A0U0WCS7</accession>
<sequence>MQLQHINIPLLVAEAGGDPWAINKSLQAGRPIEISSLAEAFHQAGRCTDEAGHAFEQARSRFDAAWNHLDGDHPINDSEEVQRVVKALGSQSLQLPKIGVDLENIAAALAEAQKNAARQIASLEGQLERLDDLIGQALQQERDPRLDPADRDALNSLIDDCERDAIDDTKAALAKLQSLRNGYADGLHEALGNLRTDGYDPAALHDVDADAAPEPSAQQTGQLAEIRQVTNQAVVDQMAKVRAAQQAIDRALSDLYTHGPGSPEGQAAAESLPKLKGDLAKALDDLGKIPNYNSVDPASVSTTADGHFMFTYTVDGQQVQVVGQLKDGAGEFFDQATGTSYSFSGGKLTGMRTPDPGKVEATPEPLWSAITLAVGGPELKAGGEAAWQGLKTLFGREALQGLSADNVLPRALSAAEVRAAIAEADLPPRGPLPDAGGQPVPGAHGGPPPVVESHPPAAPDVPAAPGEHHVPVVPDGTPPPTSAGPPPPLQPDHPLFHGYHPIDPGPEFTNPDGTLIYPDDTLPTKPYAVAGTVIPDVTLAPGTVLERFGFPGGAYLAPDGTPYAQLALPPGNAVKPYYQYVVSDSIGLPPGWRIEQSEVAPWFHQPGGGQQYRILDETGQNATVEDLVAWGFLRRIN</sequence>
<reference evidence="5 6" key="1">
    <citation type="submission" date="2015-03" db="EMBL/GenBank/DDBJ databases">
        <authorList>
            <person name="Murphy D."/>
        </authorList>
    </citation>
    <scope>NUCLEOTIDE SEQUENCE [LARGE SCALE GENOMIC DNA]</scope>
    <source>
        <strain evidence="5 6">DSM 44277</strain>
    </source>
</reference>
<feature type="domain" description="TNT" evidence="3">
    <location>
        <begin position="538"/>
        <end position="636"/>
    </location>
</feature>
<dbReference type="PANTHER" id="PTHR42059">
    <property type="entry name" value="TNT DOMAIN-CONTAINING PROTEIN"/>
    <property type="match status" value="1"/>
</dbReference>
<feature type="region of interest" description="Disordered" evidence="2">
    <location>
        <begin position="425"/>
        <end position="514"/>
    </location>
</feature>
<dbReference type="Proteomes" id="UP000198875">
    <property type="component" value="Unassembled WGS sequence"/>
</dbReference>
<dbReference type="PANTHER" id="PTHR42059:SF1">
    <property type="entry name" value="TNT DOMAIN-CONTAINING PROTEIN"/>
    <property type="match status" value="1"/>
</dbReference>
<name>A0A0U0WCS7_MYCBE</name>
<evidence type="ECO:0000259" key="4">
    <source>
        <dbReference type="Pfam" id="PF22905"/>
    </source>
</evidence>
<keyword evidence="1" id="KW-0175">Coiled coil</keyword>
<dbReference type="InterPro" id="IPR053024">
    <property type="entry name" value="Fungal_surface_NADase"/>
</dbReference>
<organism evidence="5 6">
    <name type="scientific">Mycobacterium bohemicum DSM 44277</name>
    <dbReference type="NCBI Taxonomy" id="1236609"/>
    <lineage>
        <taxon>Bacteria</taxon>
        <taxon>Bacillati</taxon>
        <taxon>Actinomycetota</taxon>
        <taxon>Actinomycetes</taxon>
        <taxon>Mycobacteriales</taxon>
        <taxon>Mycobacteriaceae</taxon>
        <taxon>Mycobacterium</taxon>
    </lineage>
</organism>
<evidence type="ECO:0000256" key="1">
    <source>
        <dbReference type="SAM" id="Coils"/>
    </source>
</evidence>